<accession>A0A0S4N6C3</accession>
<evidence type="ECO:0000259" key="3">
    <source>
        <dbReference type="Pfam" id="PF00326"/>
    </source>
</evidence>
<accession>A0A0P1LMI8</accession>
<evidence type="ECO:0000256" key="2">
    <source>
        <dbReference type="ARBA" id="ARBA00022825"/>
    </source>
</evidence>
<dbReference type="GO" id="GO:0004252">
    <property type="term" value="F:serine-type endopeptidase activity"/>
    <property type="evidence" value="ECO:0007669"/>
    <property type="project" value="TreeGrafter"/>
</dbReference>
<dbReference type="EMBL" id="FAOP01000006">
    <property type="protein sequence ID" value="CUU06480.1"/>
    <property type="molecule type" value="Genomic_DNA"/>
</dbReference>
<accession>A0A0P1MTR9</accession>
<keyword evidence="4" id="KW-0031">Aminopeptidase</keyword>
<keyword evidence="1" id="KW-0378">Hydrolase</keyword>
<dbReference type="STRING" id="1633631.GCA_001442925_01506"/>
<dbReference type="GO" id="GO:0006508">
    <property type="term" value="P:proteolysis"/>
    <property type="evidence" value="ECO:0007669"/>
    <property type="project" value="InterPro"/>
</dbReference>
<evidence type="ECO:0000313" key="5">
    <source>
        <dbReference type="Proteomes" id="UP000182011"/>
    </source>
</evidence>
<dbReference type="Proteomes" id="UP000182011">
    <property type="component" value="Unassembled WGS sequence"/>
</dbReference>
<name>A0A0P1LMI8_9BACT</name>
<dbReference type="InterPro" id="IPR029058">
    <property type="entry name" value="AB_hydrolase_fold"/>
</dbReference>
<protein>
    <submittedName>
        <fullName evidence="4">Dipeptidyl aminopeptidase/acylaminoacyl peptidase</fullName>
    </submittedName>
</protein>
<dbReference type="Gene3D" id="2.120.10.30">
    <property type="entry name" value="TolB, C-terminal domain"/>
    <property type="match status" value="2"/>
</dbReference>
<organism evidence="4 5">
    <name type="scientific">Candidatus Kryptonium thompsonii</name>
    <dbReference type="NCBI Taxonomy" id="1633631"/>
    <lineage>
        <taxon>Bacteria</taxon>
        <taxon>Pseudomonadati</taxon>
        <taxon>Candidatus Kryptoniota</taxon>
        <taxon>Candidatus Kryptonium</taxon>
    </lineage>
</organism>
<evidence type="ECO:0000256" key="1">
    <source>
        <dbReference type="ARBA" id="ARBA00022801"/>
    </source>
</evidence>
<evidence type="ECO:0000313" key="4">
    <source>
        <dbReference type="EMBL" id="CUU06480.1"/>
    </source>
</evidence>
<dbReference type="SUPFAM" id="SSF53474">
    <property type="entry name" value="alpha/beta-Hydrolases"/>
    <property type="match status" value="1"/>
</dbReference>
<dbReference type="Pfam" id="PF00326">
    <property type="entry name" value="Peptidase_S9"/>
    <property type="match status" value="1"/>
</dbReference>
<feature type="domain" description="Peptidase S9 prolyl oligopeptidase catalytic" evidence="3">
    <location>
        <begin position="461"/>
        <end position="662"/>
    </location>
</feature>
<proteinExistence type="predicted"/>
<dbReference type="InterPro" id="IPR011042">
    <property type="entry name" value="6-blade_b-propeller_TolB-like"/>
</dbReference>
<dbReference type="OrthoDB" id="262125at2"/>
<dbReference type="Pfam" id="PF07676">
    <property type="entry name" value="PD40"/>
    <property type="match status" value="3"/>
</dbReference>
<dbReference type="AlphaFoldDB" id="A0A0P1LMI8"/>
<keyword evidence="2" id="KW-0720">Serine protease</keyword>
<dbReference type="Gene3D" id="3.40.50.1820">
    <property type="entry name" value="alpha/beta hydrolase"/>
    <property type="match status" value="1"/>
</dbReference>
<dbReference type="SUPFAM" id="SSF82171">
    <property type="entry name" value="DPP6 N-terminal domain-like"/>
    <property type="match status" value="1"/>
</dbReference>
<sequence>MRKKLFVSIQFILTLFVIGFALSQEKWTPDVMIKFKRVGATAISPDGKLVAYTVSVPLMEGEKSEYLTHIWVVSSDGKMNYQFTFGEKSCTNPSFSPDGKYLAFTSARGKDGKNQIWVLRLTGGEAEQVTNVKSGVISYKWSPDSKMIAFTSPDPETEEEAKAKKEKLDMVVVDKNFKYAHLYVVKLEKDKKGEYPVKRLTSGEFHVTSFDWSPDGKFIVFSHQVNPTADVWTTSDISIVPSDSGAVKPLIKLGGADTNPVFSPDGKFIAFESDGGTIKWAGLRYVYIIPSSGGEPKRLAATPDENCRIIAWSKDGKEIYVSETYRTSARVYAVPVDGGKPRALTPADGNYTGVSFSLDGTAMAFVYQNSETPPDVYITSLKKFEPKKLTDVNSDFPKLPMGKTEILTWKSKDGKFEIEGLVTYPVNYEKGRRYPLVLLVHGGPAGVFTQNFTAAGAVYPIQAFAQEGYVVLRPNPRGSSGYGKEFRFANYNDWGFGDYDDLMAGVDKLIELGIVHPESLCVAGWSYGGYMTSFIVTKTKRFKAASVGAGVTNLISFTGTADIPSFLPDYFSGEFWDRLDVYMRHSAIFNVKGVTTPTQIIHGEADVRVPISQGKEFYNALKRQGCPTEMIIYPRTPHGVQEPKFIADIGKRIIAWFNKHLGRDAKLTMEK</sequence>
<dbReference type="PANTHER" id="PTHR42776:SF27">
    <property type="entry name" value="DIPEPTIDYL PEPTIDASE FAMILY MEMBER 6"/>
    <property type="match status" value="1"/>
</dbReference>
<dbReference type="RefSeq" id="WP_075427137.1">
    <property type="nucleotide sequence ID" value="NZ_CZVL01000010.1"/>
</dbReference>
<dbReference type="PANTHER" id="PTHR42776">
    <property type="entry name" value="SERINE PEPTIDASE S9 FAMILY MEMBER"/>
    <property type="match status" value="1"/>
</dbReference>
<dbReference type="GO" id="GO:0004177">
    <property type="term" value="F:aminopeptidase activity"/>
    <property type="evidence" value="ECO:0007669"/>
    <property type="project" value="UniProtKB-KW"/>
</dbReference>
<keyword evidence="4" id="KW-0645">Protease</keyword>
<accession>A0A0P1LJR0</accession>
<dbReference type="InterPro" id="IPR011659">
    <property type="entry name" value="WD40"/>
</dbReference>
<accession>A0A0P1LW85</accession>
<gene>
    <name evidence="4" type="ORF">JGI4_01511</name>
</gene>
<dbReference type="Gene3D" id="2.120.10.60">
    <property type="entry name" value="Tricorn protease N-terminal domain"/>
    <property type="match status" value="1"/>
</dbReference>
<dbReference type="InterPro" id="IPR001375">
    <property type="entry name" value="Peptidase_S9_cat"/>
</dbReference>
<reference evidence="4 5" key="1">
    <citation type="submission" date="2015-11" db="EMBL/GenBank/DDBJ databases">
        <authorList>
            <person name="Zhang Y."/>
            <person name="Guo Z."/>
        </authorList>
    </citation>
    <scope>NUCLEOTIDE SEQUENCE [LARGE SCALE GENOMIC DNA]</scope>
    <source>
        <strain evidence="4">JGI-4</strain>
    </source>
</reference>